<evidence type="ECO:0000256" key="1">
    <source>
        <dbReference type="ARBA" id="ARBA00004255"/>
    </source>
</evidence>
<accession>A0A169PSZ5</accession>
<dbReference type="KEGG" id="slau:SLA_7508"/>
<keyword evidence="4" id="KW-0472">Membrane</keyword>
<name>A0A169PSZ5_STRLU</name>
<dbReference type="AlphaFoldDB" id="A0A169PSZ5"/>
<evidence type="ECO:0000256" key="3">
    <source>
        <dbReference type="ARBA" id="ARBA00023121"/>
    </source>
</evidence>
<evidence type="ECO:0008006" key="7">
    <source>
        <dbReference type="Google" id="ProtNLM"/>
    </source>
</evidence>
<dbReference type="Gene3D" id="1.10.3630.10">
    <property type="entry name" value="yeast vps74-n-term truncation variant domain like"/>
    <property type="match status" value="1"/>
</dbReference>
<gene>
    <name evidence="5" type="ORF">SLA_7508</name>
</gene>
<reference evidence="5 6" key="1">
    <citation type="journal article" date="2016" name="Genome Announc.">
        <title>Complete Genome Sequence of Thiostrepton-Producing Streptomyces laurentii ATCC 31255.</title>
        <authorList>
            <person name="Doi K."/>
            <person name="Fujino Y."/>
            <person name="Nagayoshi Y."/>
            <person name="Ohshima T."/>
            <person name="Ogata S."/>
        </authorList>
    </citation>
    <scope>NUCLEOTIDE SEQUENCE [LARGE SCALE GENOMIC DNA]</scope>
    <source>
        <strain evidence="5 6">ATCC 31255</strain>
    </source>
</reference>
<dbReference type="GO" id="GO:0070273">
    <property type="term" value="F:phosphatidylinositol-4-phosphate binding"/>
    <property type="evidence" value="ECO:0007669"/>
    <property type="project" value="InterPro"/>
</dbReference>
<proteinExistence type="predicted"/>
<evidence type="ECO:0000313" key="5">
    <source>
        <dbReference type="EMBL" id="BAU88373.1"/>
    </source>
</evidence>
<dbReference type="GO" id="GO:0005737">
    <property type="term" value="C:cytoplasm"/>
    <property type="evidence" value="ECO:0007669"/>
    <property type="project" value="UniProtKB-ARBA"/>
</dbReference>
<evidence type="ECO:0000313" key="6">
    <source>
        <dbReference type="Proteomes" id="UP000217676"/>
    </source>
</evidence>
<keyword evidence="6" id="KW-1185">Reference proteome</keyword>
<dbReference type="EMBL" id="AP017424">
    <property type="protein sequence ID" value="BAU88373.1"/>
    <property type="molecule type" value="Genomic_DNA"/>
</dbReference>
<dbReference type="GO" id="GO:0012505">
    <property type="term" value="C:endomembrane system"/>
    <property type="evidence" value="ECO:0007669"/>
    <property type="project" value="UniProtKB-ARBA"/>
</dbReference>
<protein>
    <recommendedName>
        <fullName evidence="7">GPP34 domain-containing protein</fullName>
    </recommendedName>
</protein>
<dbReference type="Pfam" id="PF05719">
    <property type="entry name" value="GPP34"/>
    <property type="match status" value="1"/>
</dbReference>
<keyword evidence="3" id="KW-0446">Lipid-binding</keyword>
<evidence type="ECO:0000256" key="4">
    <source>
        <dbReference type="ARBA" id="ARBA00023136"/>
    </source>
</evidence>
<dbReference type="InterPro" id="IPR008628">
    <property type="entry name" value="GPP34-like"/>
</dbReference>
<dbReference type="InterPro" id="IPR038261">
    <property type="entry name" value="GPP34-like_sf"/>
</dbReference>
<dbReference type="Proteomes" id="UP000217676">
    <property type="component" value="Chromosome"/>
</dbReference>
<evidence type="ECO:0000256" key="2">
    <source>
        <dbReference type="ARBA" id="ARBA00023034"/>
    </source>
</evidence>
<sequence length="203" mass="21369">MTTARSLLLVVLDQAHGRAVSPGDLSLALAGAELVDLLGAGAAALHEDRVVPDPGAAPADALLAQAFAALRREKPYEPVGDWLWRRGEGLADTYVGVLEAEGALSARRRGRLFADGALTLADSPDRRRAVEAWSSADPVLVSLGKEMGIIGASVPDPESLESLDDSVTLVLAAVGDALLELEGVRQRRTIEQAAFDNVWRGSN</sequence>
<keyword evidence="2" id="KW-0333">Golgi apparatus</keyword>
<comment type="subcellular location">
    <subcellularLocation>
        <location evidence="1">Golgi apparatus membrane</location>
        <topology evidence="1">Peripheral membrane protein</topology>
        <orientation evidence="1">Cytoplasmic side</orientation>
    </subcellularLocation>
</comment>
<organism evidence="5 6">
    <name type="scientific">Streptomyces laurentii</name>
    <dbReference type="NCBI Taxonomy" id="39478"/>
    <lineage>
        <taxon>Bacteria</taxon>
        <taxon>Bacillati</taxon>
        <taxon>Actinomycetota</taxon>
        <taxon>Actinomycetes</taxon>
        <taxon>Kitasatosporales</taxon>
        <taxon>Streptomycetaceae</taxon>
        <taxon>Streptomyces</taxon>
    </lineage>
</organism>